<organism evidence="2 3">
    <name type="scientific">Gonapodya prolifera (strain JEL478)</name>
    <name type="common">Monoblepharis prolifera</name>
    <dbReference type="NCBI Taxonomy" id="1344416"/>
    <lineage>
        <taxon>Eukaryota</taxon>
        <taxon>Fungi</taxon>
        <taxon>Fungi incertae sedis</taxon>
        <taxon>Chytridiomycota</taxon>
        <taxon>Chytridiomycota incertae sedis</taxon>
        <taxon>Monoblepharidomycetes</taxon>
        <taxon>Monoblepharidales</taxon>
        <taxon>Gonapodyaceae</taxon>
        <taxon>Gonapodya</taxon>
    </lineage>
</organism>
<dbReference type="EMBL" id="KQ965743">
    <property type="protein sequence ID" value="KXS18086.1"/>
    <property type="molecule type" value="Genomic_DNA"/>
</dbReference>
<name>A0A139AMU4_GONPJ</name>
<dbReference type="AlphaFoldDB" id="A0A139AMU4"/>
<dbReference type="Proteomes" id="UP000070544">
    <property type="component" value="Unassembled WGS sequence"/>
</dbReference>
<protein>
    <submittedName>
        <fullName evidence="2">Uncharacterized protein</fullName>
    </submittedName>
</protein>
<keyword evidence="1" id="KW-0812">Transmembrane</keyword>
<keyword evidence="1" id="KW-1133">Transmembrane helix</keyword>
<keyword evidence="3" id="KW-1185">Reference proteome</keyword>
<gene>
    <name evidence="2" type="ORF">M427DRAFT_221716</name>
</gene>
<evidence type="ECO:0000256" key="1">
    <source>
        <dbReference type="SAM" id="Phobius"/>
    </source>
</evidence>
<keyword evidence="1" id="KW-0472">Membrane</keyword>
<evidence type="ECO:0000313" key="3">
    <source>
        <dbReference type="Proteomes" id="UP000070544"/>
    </source>
</evidence>
<evidence type="ECO:0000313" key="2">
    <source>
        <dbReference type="EMBL" id="KXS18086.1"/>
    </source>
</evidence>
<proteinExistence type="predicted"/>
<accession>A0A139AMU4</accession>
<sequence length="387" mass="42184">MCGKSGLDGVARDMSFFSTNHHNGCALFPPCTPSHHSICATIKEQLPHLAVTYSPALRLIHSPCDKSIRLASQMSTSQFGTTASGHPMTNGIPPASNTTPSEPQKIAKVFGVSLRVGIIALVIVNVATVAIALSLISYFESTRSNADAVAQGSSNIMALATARQRDASQMVLTQMDNSLNKIYALTNATASSIQMGLIDIGDFDKLGPHMAVNLRAIIPPIRYHMVFNNKSQESTGAGFLYDNSSSLEPTNYYYLYMAANKTCQTYCPVVSTGDATCSIGEGDLPKVVLTEVALLHRYPFHELVAHSNRERYISTRGFELSDSSWTPIVEAPLVRTHRQCSGWDGVDFGSYDEHFSIRDCSCSSVHQLSHMGFDKSVCGWRNRLIHP</sequence>
<reference evidence="2 3" key="1">
    <citation type="journal article" date="2015" name="Genome Biol. Evol.">
        <title>Phylogenomic analyses indicate that early fungi evolved digesting cell walls of algal ancestors of land plants.</title>
        <authorList>
            <person name="Chang Y."/>
            <person name="Wang S."/>
            <person name="Sekimoto S."/>
            <person name="Aerts A.L."/>
            <person name="Choi C."/>
            <person name="Clum A."/>
            <person name="LaButti K.M."/>
            <person name="Lindquist E.A."/>
            <person name="Yee Ngan C."/>
            <person name="Ohm R.A."/>
            <person name="Salamov A.A."/>
            <person name="Grigoriev I.V."/>
            <person name="Spatafora J.W."/>
            <person name="Berbee M.L."/>
        </authorList>
    </citation>
    <scope>NUCLEOTIDE SEQUENCE [LARGE SCALE GENOMIC DNA]</scope>
    <source>
        <strain evidence="2 3">JEL478</strain>
    </source>
</reference>
<feature type="transmembrane region" description="Helical" evidence="1">
    <location>
        <begin position="114"/>
        <end position="139"/>
    </location>
</feature>